<evidence type="ECO:0000313" key="3">
    <source>
        <dbReference type="EnsemblMetazoa" id="XP_016658869.1"/>
    </source>
</evidence>
<keyword evidence="2" id="KW-1133">Transmembrane helix</keyword>
<sequence>MSLSATNAQTHNISDSRGTHNDNNGYLLPLNIGRAYSTSNFSKRKQKRSMRRSTSTTSSALALLAFLFFLNILQRSLDESKQGPVLMTRITKQTKIRPRNDFIEDKQSTIETTTLDNIMVKKFENIYNNRGLSTQ</sequence>
<keyword evidence="2" id="KW-0812">Transmembrane</keyword>
<dbReference type="AlphaFoldDB" id="A0A8R2D301"/>
<evidence type="ECO:0000313" key="4">
    <source>
        <dbReference type="Proteomes" id="UP000007819"/>
    </source>
</evidence>
<dbReference type="OrthoDB" id="6609729at2759"/>
<dbReference type="RefSeq" id="XP_016658869.1">
    <property type="nucleotide sequence ID" value="XM_016803380.2"/>
</dbReference>
<protein>
    <submittedName>
        <fullName evidence="3">Uncharacterized protein</fullName>
    </submittedName>
</protein>
<dbReference type="KEGG" id="api:100575107"/>
<dbReference type="EnsemblMetazoa" id="XM_016803380.2">
    <property type="protein sequence ID" value="XP_016658869.1"/>
    <property type="gene ID" value="LOC100575107"/>
</dbReference>
<dbReference type="Proteomes" id="UP000007819">
    <property type="component" value="Chromosome A1"/>
</dbReference>
<proteinExistence type="predicted"/>
<dbReference type="GeneID" id="100575107"/>
<name>A0A8R2D301_ACYPI</name>
<evidence type="ECO:0000256" key="1">
    <source>
        <dbReference type="SAM" id="MobiDB-lite"/>
    </source>
</evidence>
<feature type="region of interest" description="Disordered" evidence="1">
    <location>
        <begin position="1"/>
        <end position="24"/>
    </location>
</feature>
<keyword evidence="4" id="KW-1185">Reference proteome</keyword>
<organism evidence="3 4">
    <name type="scientific">Acyrthosiphon pisum</name>
    <name type="common">Pea aphid</name>
    <dbReference type="NCBI Taxonomy" id="7029"/>
    <lineage>
        <taxon>Eukaryota</taxon>
        <taxon>Metazoa</taxon>
        <taxon>Ecdysozoa</taxon>
        <taxon>Arthropoda</taxon>
        <taxon>Hexapoda</taxon>
        <taxon>Insecta</taxon>
        <taxon>Pterygota</taxon>
        <taxon>Neoptera</taxon>
        <taxon>Paraneoptera</taxon>
        <taxon>Hemiptera</taxon>
        <taxon>Sternorrhyncha</taxon>
        <taxon>Aphidomorpha</taxon>
        <taxon>Aphidoidea</taxon>
        <taxon>Aphididae</taxon>
        <taxon>Macrosiphini</taxon>
        <taxon>Acyrthosiphon</taxon>
    </lineage>
</organism>
<keyword evidence="2" id="KW-0472">Membrane</keyword>
<evidence type="ECO:0000256" key="2">
    <source>
        <dbReference type="SAM" id="Phobius"/>
    </source>
</evidence>
<accession>A0A8R2D301</accession>
<reference evidence="4" key="1">
    <citation type="submission" date="2010-06" db="EMBL/GenBank/DDBJ databases">
        <authorList>
            <person name="Jiang H."/>
            <person name="Abraham K."/>
            <person name="Ali S."/>
            <person name="Alsbrooks S.L."/>
            <person name="Anim B.N."/>
            <person name="Anosike U.S."/>
            <person name="Attaway T."/>
            <person name="Bandaranaike D.P."/>
            <person name="Battles P.K."/>
            <person name="Bell S.N."/>
            <person name="Bell A.V."/>
            <person name="Beltran B."/>
            <person name="Bickham C."/>
            <person name="Bustamante Y."/>
            <person name="Caleb T."/>
            <person name="Canada A."/>
            <person name="Cardenas V."/>
            <person name="Carter K."/>
            <person name="Chacko J."/>
            <person name="Chandrabose M.N."/>
            <person name="Chavez D."/>
            <person name="Chavez A."/>
            <person name="Chen L."/>
            <person name="Chu H.-S."/>
            <person name="Claassen K.J."/>
            <person name="Cockrell R."/>
            <person name="Collins M."/>
            <person name="Cooper J.A."/>
            <person name="Cree A."/>
            <person name="Curry S.M."/>
            <person name="Da Y."/>
            <person name="Dao M.D."/>
            <person name="Das B."/>
            <person name="Davila M.-L."/>
            <person name="Davy-Carroll L."/>
            <person name="Denson S."/>
            <person name="Dinh H."/>
            <person name="Ebong V.E."/>
            <person name="Edwards J.R."/>
            <person name="Egan A."/>
            <person name="El-Daye J."/>
            <person name="Escobedo L."/>
            <person name="Fernandez S."/>
            <person name="Fernando P.R."/>
            <person name="Flagg N."/>
            <person name="Forbes L.D."/>
            <person name="Fowler R.G."/>
            <person name="Fu Q."/>
            <person name="Gabisi R.A."/>
            <person name="Ganer J."/>
            <person name="Garbino Pronczuk A."/>
            <person name="Garcia R.M."/>
            <person name="Garner T."/>
            <person name="Garrett T.E."/>
            <person name="Gonzalez D.A."/>
            <person name="Hamid H."/>
            <person name="Hawkins E.S."/>
            <person name="Hirani K."/>
            <person name="Hogues M.E."/>
            <person name="Hollins B."/>
            <person name="Hsiao C.-H."/>
            <person name="Jabil R."/>
            <person name="James M.L."/>
            <person name="Jhangiani S.N."/>
            <person name="Johnson B."/>
            <person name="Johnson Q."/>
            <person name="Joshi V."/>
            <person name="Kalu J.B."/>
            <person name="Kam C."/>
            <person name="Kashfia A."/>
            <person name="Keebler J."/>
            <person name="Kisamo H."/>
            <person name="Kovar C.L."/>
            <person name="Lago L.A."/>
            <person name="Lai C.-Y."/>
            <person name="Laidlaw J."/>
            <person name="Lara F."/>
            <person name="Le T.-K."/>
            <person name="Lee S.L."/>
            <person name="Legall F.H."/>
            <person name="Lemon S.J."/>
            <person name="Lewis L.R."/>
            <person name="Li B."/>
            <person name="Liu Y."/>
            <person name="Liu Y.-S."/>
            <person name="Lopez J."/>
            <person name="Lozado R.J."/>
            <person name="Lu J."/>
            <person name="Madu R.C."/>
            <person name="Maheshwari M."/>
            <person name="Maheshwari R."/>
            <person name="Malloy K."/>
            <person name="Martinez E."/>
            <person name="Mathew T."/>
            <person name="Mercado I.C."/>
            <person name="Mercado C."/>
            <person name="Meyer B."/>
            <person name="Montgomery K."/>
            <person name="Morgan M.B."/>
            <person name="Munidasa M."/>
            <person name="Nazareth L.V."/>
            <person name="Nelson J."/>
            <person name="Ng B.M."/>
            <person name="Nguyen N.B."/>
            <person name="Nguyen P.Q."/>
            <person name="Nguyen T."/>
            <person name="Obregon M."/>
            <person name="Okwuonu G.O."/>
            <person name="Onwere C.G."/>
            <person name="Orozco G."/>
            <person name="Parra A."/>
            <person name="Patel S."/>
            <person name="Patil S."/>
            <person name="Perez A."/>
            <person name="Perez Y."/>
            <person name="Pham C."/>
            <person name="Primus E.L."/>
            <person name="Pu L.-L."/>
            <person name="Puazo M."/>
            <person name="Qin X."/>
            <person name="Quiroz J.B."/>
            <person name="Reese J."/>
            <person name="Richards S."/>
            <person name="Rives C.M."/>
            <person name="Robberts R."/>
            <person name="Ruiz S.J."/>
            <person name="Ruiz M.J."/>
            <person name="Santibanez J."/>
            <person name="Schneider B.W."/>
            <person name="Sisson I."/>
            <person name="Smith M."/>
            <person name="Sodergren E."/>
            <person name="Song X.-Z."/>
            <person name="Song B.B."/>
            <person name="Summersgill H."/>
            <person name="Thelus R."/>
            <person name="Thornton R.D."/>
            <person name="Trejos Z.Y."/>
            <person name="Usmani K."/>
            <person name="Vattathil S."/>
            <person name="Villasana D."/>
            <person name="Walker D.L."/>
            <person name="Wang S."/>
            <person name="Wang K."/>
            <person name="White C.S."/>
            <person name="Williams A.C."/>
            <person name="Williamson J."/>
            <person name="Wilson K."/>
            <person name="Woghiren I.O."/>
            <person name="Woodworth J.R."/>
            <person name="Worley K.C."/>
            <person name="Wright R.A."/>
            <person name="Wu W."/>
            <person name="Young L."/>
            <person name="Zhang L."/>
            <person name="Zhang J."/>
            <person name="Zhu Y."/>
            <person name="Muzny D.M."/>
            <person name="Weinstock G."/>
            <person name="Gibbs R.A."/>
        </authorList>
    </citation>
    <scope>NUCLEOTIDE SEQUENCE [LARGE SCALE GENOMIC DNA]</scope>
    <source>
        <strain evidence="4">LSR1</strain>
    </source>
</reference>
<feature type="transmembrane region" description="Helical" evidence="2">
    <location>
        <begin position="53"/>
        <end position="73"/>
    </location>
</feature>
<reference evidence="3" key="2">
    <citation type="submission" date="2022-06" db="UniProtKB">
        <authorList>
            <consortium name="EnsemblMetazoa"/>
        </authorList>
    </citation>
    <scope>IDENTIFICATION</scope>
</reference>